<evidence type="ECO:0000256" key="5">
    <source>
        <dbReference type="ARBA" id="ARBA00022840"/>
    </source>
</evidence>
<dbReference type="InterPro" id="IPR006426">
    <property type="entry name" value="Asn_synth_AEB"/>
</dbReference>
<comment type="catalytic activity">
    <reaction evidence="7">
        <text>L-aspartate + L-glutamine + ATP + H2O = L-asparagine + L-glutamate + AMP + diphosphate + H(+)</text>
        <dbReference type="Rhea" id="RHEA:12228"/>
        <dbReference type="ChEBI" id="CHEBI:15377"/>
        <dbReference type="ChEBI" id="CHEBI:15378"/>
        <dbReference type="ChEBI" id="CHEBI:29985"/>
        <dbReference type="ChEBI" id="CHEBI:29991"/>
        <dbReference type="ChEBI" id="CHEBI:30616"/>
        <dbReference type="ChEBI" id="CHEBI:33019"/>
        <dbReference type="ChEBI" id="CHEBI:58048"/>
        <dbReference type="ChEBI" id="CHEBI:58359"/>
        <dbReference type="ChEBI" id="CHEBI:456215"/>
        <dbReference type="EC" id="6.3.5.4"/>
    </reaction>
</comment>
<evidence type="ECO:0000256" key="9">
    <source>
        <dbReference type="PIRSR" id="PIRSR001589-2"/>
    </source>
</evidence>
<dbReference type="InterPro" id="IPR029055">
    <property type="entry name" value="Ntn_hydrolases_N"/>
</dbReference>
<feature type="domain" description="Glutamine amidotransferase type-2" evidence="10">
    <location>
        <begin position="2"/>
        <end position="212"/>
    </location>
</feature>
<dbReference type="PANTHER" id="PTHR43284:SF1">
    <property type="entry name" value="ASPARAGINE SYNTHETASE"/>
    <property type="match status" value="1"/>
</dbReference>
<dbReference type="RefSeq" id="WP_289269259.1">
    <property type="nucleotide sequence ID" value="NZ_OX365700.1"/>
</dbReference>
<keyword evidence="12" id="KW-1185">Reference proteome</keyword>
<dbReference type="NCBIfam" id="TIGR01536">
    <property type="entry name" value="asn_synth_AEB"/>
    <property type="match status" value="1"/>
</dbReference>
<dbReference type="Proteomes" id="UP001179121">
    <property type="component" value="Chromosome"/>
</dbReference>
<dbReference type="InterPro" id="IPR017932">
    <property type="entry name" value="GATase_2_dom"/>
</dbReference>
<comment type="pathway">
    <text evidence="1">Amino-acid biosynthesis; L-asparagine biosynthesis; L-asparagine from L-aspartate (L-Gln route): step 1/1.</text>
</comment>
<dbReference type="KEGG" id="nti:DNFV4_02967"/>
<dbReference type="GO" id="GO:0006529">
    <property type="term" value="P:asparagine biosynthetic process"/>
    <property type="evidence" value="ECO:0007669"/>
    <property type="project" value="UniProtKB-KW"/>
</dbReference>
<dbReference type="SUPFAM" id="SSF56235">
    <property type="entry name" value="N-terminal nucleophile aminohydrolases (Ntn hydrolases)"/>
    <property type="match status" value="1"/>
</dbReference>
<dbReference type="CDD" id="cd00712">
    <property type="entry name" value="AsnB"/>
    <property type="match status" value="1"/>
</dbReference>
<dbReference type="InterPro" id="IPR014729">
    <property type="entry name" value="Rossmann-like_a/b/a_fold"/>
</dbReference>
<reference evidence="11" key="1">
    <citation type="submission" date="2022-10" db="EMBL/GenBank/DDBJ databases">
        <authorList>
            <person name="Koch H."/>
        </authorList>
    </citation>
    <scope>NUCLEOTIDE SEQUENCE</scope>
    <source>
        <strain evidence="11">DNF</strain>
    </source>
</reference>
<dbReference type="PANTHER" id="PTHR43284">
    <property type="entry name" value="ASPARAGINE SYNTHETASE (GLUTAMINE-HYDROLYZING)"/>
    <property type="match status" value="1"/>
</dbReference>
<feature type="binding site" evidence="9">
    <location>
        <position position="99"/>
    </location>
    <ligand>
        <name>L-glutamine</name>
        <dbReference type="ChEBI" id="CHEBI:58359"/>
    </ligand>
</feature>
<evidence type="ECO:0000313" key="11">
    <source>
        <dbReference type="EMBL" id="CAI4032537.1"/>
    </source>
</evidence>
<dbReference type="EC" id="6.3.5.4" evidence="3"/>
<keyword evidence="8" id="KW-0028">Amino-acid biosynthesis</keyword>
<accession>A0AA86T6I5</accession>
<sequence length="632" mass="72193">MCGIVGSVQPKVEGVDQSLVRRMCGLITRRGPDDDGFYFGDRIGLGMRRLSIIDLHAGKQPIHNEDKTVWVVFNGEIYNYRELRRDLEKRGHRLLTASDTECLVHLYEDFGEELVSHLRGMFTFAIWDDRQKKLLLGRDRLGIKPCYYWQHKGALYFGSELKCLLAIEGLERSINLPALSDYLTFKYVPGPQTIYEGIRELPPAHIGLWSDGSFHVKRYWQLKPPSGEPRSLDYYAEGLLHELEEAVRLHLVSEVPLGAFLSGGIDSSAIVALMSRAGQGKVKTFTIGFEDGQVGVDERPFARTIATQYGTDHSEYVYEDPQRQVGDMLPAIMQSFDEPFADSSAIPNYMIAEAARKYVTVALSGTGGDELFAGYERYRGALAAERYRHIPRAVRQGLLSPLINRLPEFRAAGPWVDRLKRFTQGVDLPLPERYQRFLAAFDEDEKTQLFNKEVLNCLKRERHQATPLAMDQVPASDDPLEWMLRADLHTYLPDDELRKTDRLSMWHSLEVRVPFLDHKVVEFAAGIPAKYKLHGMTKKYVLIQALDGIIPKHILGRRKQGFSIPLSDWLRGPLRDFVRDHLSVAAISRAGYFDAAAVETLLDQHDRQTHNHEIKIWTLLVFMVWHGLYVNR</sequence>
<dbReference type="CDD" id="cd01991">
    <property type="entry name" value="Asn_synthase_B_C"/>
    <property type="match status" value="1"/>
</dbReference>
<dbReference type="GO" id="GO:0004066">
    <property type="term" value="F:asparagine synthase (glutamine-hydrolyzing) activity"/>
    <property type="evidence" value="ECO:0007669"/>
    <property type="project" value="UniProtKB-EC"/>
</dbReference>
<name>A0AA86T6I5_9BACT</name>
<evidence type="ECO:0000256" key="4">
    <source>
        <dbReference type="ARBA" id="ARBA00022741"/>
    </source>
</evidence>
<evidence type="ECO:0000256" key="3">
    <source>
        <dbReference type="ARBA" id="ARBA00012737"/>
    </source>
</evidence>
<protein>
    <recommendedName>
        <fullName evidence="3">asparagine synthase (glutamine-hydrolyzing)</fullName>
        <ecNumber evidence="3">6.3.5.4</ecNumber>
    </recommendedName>
</protein>
<dbReference type="GO" id="GO:0005829">
    <property type="term" value="C:cytosol"/>
    <property type="evidence" value="ECO:0007669"/>
    <property type="project" value="TreeGrafter"/>
</dbReference>
<dbReference type="InterPro" id="IPR033738">
    <property type="entry name" value="AsnB_N"/>
</dbReference>
<dbReference type="Gene3D" id="3.60.20.10">
    <property type="entry name" value="Glutamine Phosphoribosylpyrophosphate, subunit 1, domain 1"/>
    <property type="match status" value="1"/>
</dbReference>
<dbReference type="PIRSF" id="PIRSF001589">
    <property type="entry name" value="Asn_synthetase_glu-h"/>
    <property type="match status" value="1"/>
</dbReference>
<evidence type="ECO:0000256" key="6">
    <source>
        <dbReference type="ARBA" id="ARBA00022962"/>
    </source>
</evidence>
<proteinExistence type="inferred from homology"/>
<organism evidence="11 12">
    <name type="scientific">Nitrospira tepida</name>
    <dbReference type="NCBI Taxonomy" id="2973512"/>
    <lineage>
        <taxon>Bacteria</taxon>
        <taxon>Pseudomonadati</taxon>
        <taxon>Nitrospirota</taxon>
        <taxon>Nitrospiria</taxon>
        <taxon>Nitrospirales</taxon>
        <taxon>Nitrospiraceae</taxon>
        <taxon>Nitrospira</taxon>
    </lineage>
</organism>
<evidence type="ECO:0000256" key="7">
    <source>
        <dbReference type="ARBA" id="ARBA00048741"/>
    </source>
</evidence>
<dbReference type="Pfam" id="PF13537">
    <property type="entry name" value="GATase_7"/>
    <property type="match status" value="1"/>
</dbReference>
<dbReference type="GO" id="GO:0005524">
    <property type="term" value="F:ATP binding"/>
    <property type="evidence" value="ECO:0007669"/>
    <property type="project" value="UniProtKB-KW"/>
</dbReference>
<dbReference type="Pfam" id="PF00733">
    <property type="entry name" value="Asn_synthase"/>
    <property type="match status" value="1"/>
</dbReference>
<keyword evidence="8" id="KW-0061">Asparagine biosynthesis</keyword>
<dbReference type="SUPFAM" id="SSF52402">
    <property type="entry name" value="Adenine nucleotide alpha hydrolases-like"/>
    <property type="match status" value="1"/>
</dbReference>
<evidence type="ECO:0000256" key="1">
    <source>
        <dbReference type="ARBA" id="ARBA00005187"/>
    </source>
</evidence>
<keyword evidence="5 9" id="KW-0067">ATP-binding</keyword>
<dbReference type="AlphaFoldDB" id="A0AA86T6I5"/>
<comment type="similarity">
    <text evidence="2">Belongs to the asparagine synthetase family.</text>
</comment>
<evidence type="ECO:0000313" key="12">
    <source>
        <dbReference type="Proteomes" id="UP001179121"/>
    </source>
</evidence>
<dbReference type="Gene3D" id="3.40.50.620">
    <property type="entry name" value="HUPs"/>
    <property type="match status" value="1"/>
</dbReference>
<feature type="active site" description="For GATase activity" evidence="8">
    <location>
        <position position="2"/>
    </location>
</feature>
<dbReference type="InterPro" id="IPR051786">
    <property type="entry name" value="ASN_synthetase/amidase"/>
</dbReference>
<dbReference type="PROSITE" id="PS51278">
    <property type="entry name" value="GATASE_TYPE_2"/>
    <property type="match status" value="1"/>
</dbReference>
<dbReference type="InterPro" id="IPR001962">
    <property type="entry name" value="Asn_synthase"/>
</dbReference>
<evidence type="ECO:0000256" key="8">
    <source>
        <dbReference type="PIRSR" id="PIRSR001589-1"/>
    </source>
</evidence>
<keyword evidence="6 8" id="KW-0315">Glutamine amidotransferase</keyword>
<gene>
    <name evidence="11" type="ORF">DNFV4_02967</name>
</gene>
<feature type="binding site" evidence="9">
    <location>
        <begin position="364"/>
        <end position="365"/>
    </location>
    <ligand>
        <name>ATP</name>
        <dbReference type="ChEBI" id="CHEBI:30616"/>
    </ligand>
</feature>
<evidence type="ECO:0000259" key="10">
    <source>
        <dbReference type="PROSITE" id="PS51278"/>
    </source>
</evidence>
<feature type="binding site" evidence="9">
    <location>
        <position position="287"/>
    </location>
    <ligand>
        <name>ATP</name>
        <dbReference type="ChEBI" id="CHEBI:30616"/>
    </ligand>
</feature>
<dbReference type="EMBL" id="OX365700">
    <property type="protein sequence ID" value="CAI4032537.1"/>
    <property type="molecule type" value="Genomic_DNA"/>
</dbReference>
<evidence type="ECO:0000256" key="2">
    <source>
        <dbReference type="ARBA" id="ARBA00005752"/>
    </source>
</evidence>
<keyword evidence="4 9" id="KW-0547">Nucleotide-binding</keyword>